<keyword evidence="3" id="KW-1133">Transmembrane helix</keyword>
<comment type="caution">
    <text evidence="5">The sequence shown here is derived from an EMBL/GenBank/DDBJ whole genome shotgun (WGS) entry which is preliminary data.</text>
</comment>
<gene>
    <name evidence="5" type="ORF">H8E29_03995</name>
</gene>
<evidence type="ECO:0000313" key="5">
    <source>
        <dbReference type="EMBL" id="MBC8334405.1"/>
    </source>
</evidence>
<dbReference type="CDD" id="cd02947">
    <property type="entry name" value="TRX_family"/>
    <property type="match status" value="1"/>
</dbReference>
<dbReference type="PROSITE" id="PS51354">
    <property type="entry name" value="GLUTAREDOXIN_2"/>
    <property type="match status" value="1"/>
</dbReference>
<accession>A0A8J6NK94</accession>
<keyword evidence="2" id="KW-0676">Redox-active center</keyword>
<dbReference type="Pfam" id="PF00085">
    <property type="entry name" value="Thioredoxin"/>
    <property type="match status" value="1"/>
</dbReference>
<proteinExistence type="inferred from homology"/>
<dbReference type="GO" id="GO:0045454">
    <property type="term" value="P:cell redox homeostasis"/>
    <property type="evidence" value="ECO:0007669"/>
    <property type="project" value="TreeGrafter"/>
</dbReference>
<evidence type="ECO:0000259" key="4">
    <source>
        <dbReference type="PROSITE" id="PS51352"/>
    </source>
</evidence>
<dbReference type="PANTHER" id="PTHR45663:SF11">
    <property type="entry name" value="GEO12009P1"/>
    <property type="match status" value="1"/>
</dbReference>
<evidence type="ECO:0000256" key="1">
    <source>
        <dbReference type="ARBA" id="ARBA00008987"/>
    </source>
</evidence>
<dbReference type="GO" id="GO:0005829">
    <property type="term" value="C:cytosol"/>
    <property type="evidence" value="ECO:0007669"/>
    <property type="project" value="TreeGrafter"/>
</dbReference>
<dbReference type="AlphaFoldDB" id="A0A8J6NK94"/>
<evidence type="ECO:0000256" key="3">
    <source>
        <dbReference type="SAM" id="Phobius"/>
    </source>
</evidence>
<evidence type="ECO:0000256" key="2">
    <source>
        <dbReference type="ARBA" id="ARBA00023284"/>
    </source>
</evidence>
<name>A0A8J6NK94_9CHLR</name>
<dbReference type="InterPro" id="IPR013766">
    <property type="entry name" value="Thioredoxin_domain"/>
</dbReference>
<protein>
    <submittedName>
        <fullName evidence="5">Thioredoxin family protein</fullName>
    </submittedName>
</protein>
<reference evidence="5 6" key="1">
    <citation type="submission" date="2020-08" db="EMBL/GenBank/DDBJ databases">
        <title>Bridging the membrane lipid divide: bacteria of the FCB group superphylum have the potential to synthesize archaeal ether lipids.</title>
        <authorList>
            <person name="Villanueva L."/>
            <person name="Von Meijenfeldt F.A.B."/>
            <person name="Westbye A.B."/>
            <person name="Yadav S."/>
            <person name="Hopmans E.C."/>
            <person name="Dutilh B.E."/>
            <person name="Sinninghe Damste J.S."/>
        </authorList>
    </citation>
    <scope>NUCLEOTIDE SEQUENCE [LARGE SCALE GENOMIC DNA]</scope>
    <source>
        <strain evidence="5">NIOZ-UU36</strain>
    </source>
</reference>
<sequence length="137" mass="14965">MAAEIFPRALMAFAIAGVGIGLYGLTNHVVLKWASKKGYRGLGDFQYGIPAILYFTTPTCAPCKTLQRPAIQALKNDLGSKLQIIEVDASARPELADYWGVLSVPTTFIIDKKGEPLHINHGVTLADKLRKQLNEVL</sequence>
<dbReference type="GO" id="GO:0015035">
    <property type="term" value="F:protein-disulfide reductase activity"/>
    <property type="evidence" value="ECO:0007669"/>
    <property type="project" value="TreeGrafter"/>
</dbReference>
<evidence type="ECO:0000313" key="6">
    <source>
        <dbReference type="Proteomes" id="UP000614469"/>
    </source>
</evidence>
<keyword evidence="3" id="KW-0812">Transmembrane</keyword>
<keyword evidence="3" id="KW-0472">Membrane</keyword>
<comment type="similarity">
    <text evidence="1">Belongs to the thioredoxin family.</text>
</comment>
<dbReference type="EMBL" id="JACNJN010000064">
    <property type="protein sequence ID" value="MBC8334405.1"/>
    <property type="molecule type" value="Genomic_DNA"/>
</dbReference>
<feature type="domain" description="Thioredoxin" evidence="4">
    <location>
        <begin position="1"/>
        <end position="137"/>
    </location>
</feature>
<dbReference type="PROSITE" id="PS51352">
    <property type="entry name" value="THIOREDOXIN_2"/>
    <property type="match status" value="1"/>
</dbReference>
<dbReference type="SUPFAM" id="SSF52833">
    <property type="entry name" value="Thioredoxin-like"/>
    <property type="match status" value="1"/>
</dbReference>
<dbReference type="InterPro" id="IPR036249">
    <property type="entry name" value="Thioredoxin-like_sf"/>
</dbReference>
<organism evidence="5 6">
    <name type="scientific">Candidatus Desulfolinea nitratireducens</name>
    <dbReference type="NCBI Taxonomy" id="2841698"/>
    <lineage>
        <taxon>Bacteria</taxon>
        <taxon>Bacillati</taxon>
        <taxon>Chloroflexota</taxon>
        <taxon>Anaerolineae</taxon>
        <taxon>Anaerolineales</taxon>
        <taxon>Anaerolineales incertae sedis</taxon>
        <taxon>Candidatus Desulfolinea</taxon>
    </lineage>
</organism>
<feature type="transmembrane region" description="Helical" evidence="3">
    <location>
        <begin position="6"/>
        <end position="30"/>
    </location>
</feature>
<dbReference type="PANTHER" id="PTHR45663">
    <property type="entry name" value="GEO12009P1"/>
    <property type="match status" value="1"/>
</dbReference>
<dbReference type="Proteomes" id="UP000614469">
    <property type="component" value="Unassembled WGS sequence"/>
</dbReference>
<dbReference type="Gene3D" id="3.40.30.10">
    <property type="entry name" value="Glutaredoxin"/>
    <property type="match status" value="1"/>
</dbReference>